<accession>A0A937RGA7</accession>
<dbReference type="GO" id="GO:0006412">
    <property type="term" value="P:translation"/>
    <property type="evidence" value="ECO:0007669"/>
    <property type="project" value="UniProtKB-UniRule"/>
</dbReference>
<keyword evidence="11" id="KW-1185">Reference proteome</keyword>
<dbReference type="Gene3D" id="3.90.1300.10">
    <property type="entry name" value="Amidase signature (AS) domain"/>
    <property type="match status" value="1"/>
</dbReference>
<evidence type="ECO:0000256" key="5">
    <source>
        <dbReference type="ARBA" id="ARBA00022917"/>
    </source>
</evidence>
<comment type="function">
    <text evidence="6 8">Allows the formation of correctly charged Gln-tRNA(Gln) through the transamidation of misacylated Glu-tRNA(Gln) in organisms which lack glutaminyl-tRNA synthetase. The reaction takes place in the presence of glutamine and ATP through an activated gamma-phospho-Glu-tRNA(Gln).</text>
</comment>
<dbReference type="Proteomes" id="UP000604475">
    <property type="component" value="Unassembled WGS sequence"/>
</dbReference>
<evidence type="ECO:0000256" key="7">
    <source>
        <dbReference type="ARBA" id="ARBA00047407"/>
    </source>
</evidence>
<evidence type="ECO:0000256" key="1">
    <source>
        <dbReference type="ARBA" id="ARBA00008069"/>
    </source>
</evidence>
<protein>
    <recommendedName>
        <fullName evidence="8">Glutamyl-tRNA(Gln) amidotransferase subunit A</fullName>
        <shortName evidence="8">Glu-ADT subunit A</shortName>
        <ecNumber evidence="8">6.3.5.7</ecNumber>
    </recommendedName>
</protein>
<evidence type="ECO:0000313" key="11">
    <source>
        <dbReference type="Proteomes" id="UP000604475"/>
    </source>
</evidence>
<feature type="domain" description="Amidase" evidence="9">
    <location>
        <begin position="29"/>
        <end position="473"/>
    </location>
</feature>
<keyword evidence="3 8" id="KW-0547">Nucleotide-binding</keyword>
<evidence type="ECO:0000259" key="9">
    <source>
        <dbReference type="Pfam" id="PF01425"/>
    </source>
</evidence>
<comment type="catalytic activity">
    <reaction evidence="7 8">
        <text>L-glutamyl-tRNA(Gln) + L-glutamine + ATP + H2O = L-glutaminyl-tRNA(Gln) + L-glutamate + ADP + phosphate + H(+)</text>
        <dbReference type="Rhea" id="RHEA:17521"/>
        <dbReference type="Rhea" id="RHEA-COMP:9681"/>
        <dbReference type="Rhea" id="RHEA-COMP:9684"/>
        <dbReference type="ChEBI" id="CHEBI:15377"/>
        <dbReference type="ChEBI" id="CHEBI:15378"/>
        <dbReference type="ChEBI" id="CHEBI:29985"/>
        <dbReference type="ChEBI" id="CHEBI:30616"/>
        <dbReference type="ChEBI" id="CHEBI:43474"/>
        <dbReference type="ChEBI" id="CHEBI:58359"/>
        <dbReference type="ChEBI" id="CHEBI:78520"/>
        <dbReference type="ChEBI" id="CHEBI:78521"/>
        <dbReference type="ChEBI" id="CHEBI:456216"/>
        <dbReference type="EC" id="6.3.5.7"/>
    </reaction>
</comment>
<evidence type="ECO:0000256" key="6">
    <source>
        <dbReference type="ARBA" id="ARBA00025295"/>
    </source>
</evidence>
<dbReference type="HAMAP" id="MF_00120">
    <property type="entry name" value="GatA"/>
    <property type="match status" value="1"/>
</dbReference>
<dbReference type="InterPro" id="IPR000120">
    <property type="entry name" value="Amidase"/>
</dbReference>
<evidence type="ECO:0000313" key="10">
    <source>
        <dbReference type="EMBL" id="MBL7628339.1"/>
    </source>
</evidence>
<evidence type="ECO:0000256" key="3">
    <source>
        <dbReference type="ARBA" id="ARBA00022741"/>
    </source>
</evidence>
<dbReference type="InterPro" id="IPR004412">
    <property type="entry name" value="GatA"/>
</dbReference>
<dbReference type="EMBL" id="JAEACQ010000184">
    <property type="protein sequence ID" value="MBL7628339.1"/>
    <property type="molecule type" value="Genomic_DNA"/>
</dbReference>
<proteinExistence type="inferred from homology"/>
<comment type="caution">
    <text evidence="10">The sequence shown here is derived from an EMBL/GenBank/DDBJ whole genome shotgun (WGS) entry which is preliminary data.</text>
</comment>
<dbReference type="RefSeq" id="WP_203031732.1">
    <property type="nucleotide sequence ID" value="NZ_JAEACQ010000184.1"/>
</dbReference>
<evidence type="ECO:0000256" key="8">
    <source>
        <dbReference type="HAMAP-Rule" id="MF_00120"/>
    </source>
</evidence>
<evidence type="ECO:0000256" key="4">
    <source>
        <dbReference type="ARBA" id="ARBA00022840"/>
    </source>
</evidence>
<dbReference type="PANTHER" id="PTHR11895">
    <property type="entry name" value="TRANSAMIDASE"/>
    <property type="match status" value="1"/>
</dbReference>
<dbReference type="Pfam" id="PF01425">
    <property type="entry name" value="Amidase"/>
    <property type="match status" value="1"/>
</dbReference>
<dbReference type="InterPro" id="IPR036928">
    <property type="entry name" value="AS_sf"/>
</dbReference>
<dbReference type="InterPro" id="IPR023631">
    <property type="entry name" value="Amidase_dom"/>
</dbReference>
<keyword evidence="4 8" id="KW-0067">ATP-binding</keyword>
<comment type="subunit">
    <text evidence="8">Heterotrimer of A, B and C subunits.</text>
</comment>
<feature type="active site" description="Charge relay system" evidence="8">
    <location>
        <position position="159"/>
    </location>
</feature>
<sequence length="499" mass="51683">MTDASVDVVRLTAAETAAAIARGELSAVEATQAALDRIAKVDDAVRAFLHVDAQGALTTAAAVDARRAAGEPLGPLAGVPLALKDVLTARGMPTTCGSRILEGWYPPYDATVTARLRAADVVILGKANMDEFAMGSSTENSAYGATRNPWDLARIPGGSSGGSSAAVAAFEAPLAIGTDTGGSIRQPAAVCGLVGVKPTYGGVSRYGLVAFSSSLDQAGPLARTVTDAALLHAAIAGHDPLDSTSVDRPVPPVVEAAARREVPGMRIGVVRELSGEGYEPGVQARFDEAVALLAQLGAEIVEVSCPHFDYALAAYYLIAPSECSSNLARFDAMRYGLRIGDDGEAGAEEVMSRTRDVGFGPEVKRRIILGTYALSSGYYDAYYGQAQKVRTLISRDFSAAFERVDVLVSPTTPTVAFPIGAKVDDPIAMYLNDLCTIPANLAGVPAMSVPVGLSDGLPVGFQIMAPAFADDRLYQVGGALEAALDARRGHSLLAAAPAL</sequence>
<dbReference type="GO" id="GO:0030956">
    <property type="term" value="C:glutamyl-tRNA(Gln) amidotransferase complex"/>
    <property type="evidence" value="ECO:0007669"/>
    <property type="project" value="InterPro"/>
</dbReference>
<feature type="active site" description="Charge relay system" evidence="8">
    <location>
        <position position="84"/>
    </location>
</feature>
<keyword evidence="5 8" id="KW-0648">Protein biosynthesis</keyword>
<dbReference type="NCBIfam" id="TIGR00132">
    <property type="entry name" value="gatA"/>
    <property type="match status" value="1"/>
</dbReference>
<dbReference type="InterPro" id="IPR020556">
    <property type="entry name" value="Amidase_CS"/>
</dbReference>
<dbReference type="PANTHER" id="PTHR11895:SF151">
    <property type="entry name" value="GLUTAMYL-TRNA(GLN) AMIDOTRANSFERASE SUBUNIT A"/>
    <property type="match status" value="1"/>
</dbReference>
<keyword evidence="2 8" id="KW-0436">Ligase</keyword>
<evidence type="ECO:0000256" key="2">
    <source>
        <dbReference type="ARBA" id="ARBA00022598"/>
    </source>
</evidence>
<organism evidence="10 11">
    <name type="scientific">Frankia nepalensis</name>
    <dbReference type="NCBI Taxonomy" id="1836974"/>
    <lineage>
        <taxon>Bacteria</taxon>
        <taxon>Bacillati</taxon>
        <taxon>Actinomycetota</taxon>
        <taxon>Actinomycetes</taxon>
        <taxon>Frankiales</taxon>
        <taxon>Frankiaceae</taxon>
        <taxon>Frankia</taxon>
    </lineage>
</organism>
<dbReference type="GO" id="GO:0050567">
    <property type="term" value="F:glutaminyl-tRNA synthase (glutamine-hydrolyzing) activity"/>
    <property type="evidence" value="ECO:0007669"/>
    <property type="project" value="UniProtKB-UniRule"/>
</dbReference>
<gene>
    <name evidence="8 10" type="primary">gatA</name>
    <name evidence="10" type="ORF">I7412_14500</name>
</gene>
<feature type="active site" description="Acyl-ester intermediate" evidence="8">
    <location>
        <position position="183"/>
    </location>
</feature>
<dbReference type="GO" id="GO:0005524">
    <property type="term" value="F:ATP binding"/>
    <property type="evidence" value="ECO:0007669"/>
    <property type="project" value="UniProtKB-KW"/>
</dbReference>
<dbReference type="SUPFAM" id="SSF75304">
    <property type="entry name" value="Amidase signature (AS) enzymes"/>
    <property type="match status" value="1"/>
</dbReference>
<dbReference type="EC" id="6.3.5.7" evidence="8"/>
<dbReference type="AlphaFoldDB" id="A0A937RGA7"/>
<dbReference type="PROSITE" id="PS00571">
    <property type="entry name" value="AMIDASES"/>
    <property type="match status" value="1"/>
</dbReference>
<reference evidence="10" key="1">
    <citation type="submission" date="2020-12" db="EMBL/GenBank/DDBJ databases">
        <title>Genomic characterization of non-nitrogen-fixing Frankia strains.</title>
        <authorList>
            <person name="Carlos-Shanley C."/>
            <person name="Guerra T."/>
            <person name="Hahn D."/>
        </authorList>
    </citation>
    <scope>NUCLEOTIDE SEQUENCE</scope>
    <source>
        <strain evidence="10">CN6</strain>
    </source>
</reference>
<name>A0A937RGA7_9ACTN</name>
<comment type="similarity">
    <text evidence="1 8">Belongs to the amidase family. GatA subfamily.</text>
</comment>